<accession>A0ABS5EJC0</accession>
<organism evidence="2 3">
    <name type="scientific">Neoroseomonas terrae</name>
    <dbReference type="NCBI Taxonomy" id="424799"/>
    <lineage>
        <taxon>Bacteria</taxon>
        <taxon>Pseudomonadati</taxon>
        <taxon>Pseudomonadota</taxon>
        <taxon>Alphaproteobacteria</taxon>
        <taxon>Acetobacterales</taxon>
        <taxon>Acetobacteraceae</taxon>
        <taxon>Neoroseomonas</taxon>
    </lineage>
</organism>
<evidence type="ECO:0000256" key="1">
    <source>
        <dbReference type="SAM" id="SignalP"/>
    </source>
</evidence>
<gene>
    <name evidence="2" type="ORF">GXW78_15715</name>
</gene>
<name>A0ABS5EJC0_9PROT</name>
<evidence type="ECO:0000313" key="3">
    <source>
        <dbReference type="Proteomes" id="UP000698752"/>
    </source>
</evidence>
<reference evidence="3" key="1">
    <citation type="journal article" date="2021" name="Syst. Appl. Microbiol.">
        <title>Roseomonas hellenica sp. nov., isolated from roots of wild-growing Alkanna tinctoria.</title>
        <authorList>
            <person name="Rat A."/>
            <person name="Naranjo H.D."/>
            <person name="Lebbe L."/>
            <person name="Cnockaert M."/>
            <person name="Krigas N."/>
            <person name="Grigoriadou K."/>
            <person name="Maloupa E."/>
            <person name="Willems A."/>
        </authorList>
    </citation>
    <scope>NUCLEOTIDE SEQUENCE [LARGE SCALE GENOMIC DNA]</scope>
    <source>
        <strain evidence="3">LMG 31159</strain>
    </source>
</reference>
<keyword evidence="3" id="KW-1185">Reference proteome</keyword>
<dbReference type="Proteomes" id="UP000698752">
    <property type="component" value="Unassembled WGS sequence"/>
</dbReference>
<protein>
    <submittedName>
        <fullName evidence="2">Uncharacterized protein</fullName>
    </submittedName>
</protein>
<feature type="signal peptide" evidence="1">
    <location>
        <begin position="1"/>
        <end position="19"/>
    </location>
</feature>
<keyword evidence="1" id="KW-0732">Signal</keyword>
<feature type="chain" id="PRO_5045364011" evidence="1">
    <location>
        <begin position="20"/>
        <end position="107"/>
    </location>
</feature>
<dbReference type="RefSeq" id="WP_211869788.1">
    <property type="nucleotide sequence ID" value="NZ_JAAEDI010000016.1"/>
</dbReference>
<sequence length="107" mass="11473">MKIRSALLLAVTTVAVGTAAWMQPWTPSGIAPAQASDNTPPELEDLVGGRATQGEVAFRERGYVAARYRGLTAHWWHAASHRCVRSVTAKGLYHSVDAVPPGQCGMM</sequence>
<evidence type="ECO:0000313" key="2">
    <source>
        <dbReference type="EMBL" id="MBR0651119.1"/>
    </source>
</evidence>
<proteinExistence type="predicted"/>
<dbReference type="EMBL" id="JAAEDI010000016">
    <property type="protein sequence ID" value="MBR0651119.1"/>
    <property type="molecule type" value="Genomic_DNA"/>
</dbReference>
<comment type="caution">
    <text evidence="2">The sequence shown here is derived from an EMBL/GenBank/DDBJ whole genome shotgun (WGS) entry which is preliminary data.</text>
</comment>